<dbReference type="AlphaFoldDB" id="A0A0R3MF50"/>
<dbReference type="InterPro" id="IPR037150">
    <property type="entry name" value="H-NS_C_dom_sf"/>
</dbReference>
<dbReference type="GO" id="GO:0003677">
    <property type="term" value="F:DNA binding"/>
    <property type="evidence" value="ECO:0007669"/>
    <property type="project" value="InterPro"/>
</dbReference>
<dbReference type="InterPro" id="IPR027444">
    <property type="entry name" value="H-NS_C_dom"/>
</dbReference>
<accession>A0A0R3MF50</accession>
<dbReference type="SMART" id="SM00528">
    <property type="entry name" value="HNS"/>
    <property type="match status" value="1"/>
</dbReference>
<gene>
    <name evidence="2" type="ORF">CQ13_09625</name>
</gene>
<sequence>MELAMKRIDLERMSTDDLWSLHVEISQLLQQRIQAEKLQLEERLKLLEAPVSGRRAYPAVPPKYRNPDQPSETWAGRGKQPLWLVAQLRSGRRIEDFRIKKAVNRR</sequence>
<reference evidence="2 3" key="1">
    <citation type="submission" date="2014-03" db="EMBL/GenBank/DDBJ databases">
        <title>Bradyrhizobium valentinum sp. nov., isolated from effective nodules of Lupinus mariae-josephae, a lupine endemic of basic-lime soils in Eastern Spain.</title>
        <authorList>
            <person name="Duran D."/>
            <person name="Rey L."/>
            <person name="Navarro A."/>
            <person name="Busquets A."/>
            <person name="Imperial J."/>
            <person name="Ruiz-Argueso T."/>
        </authorList>
    </citation>
    <scope>NUCLEOTIDE SEQUENCE [LARGE SCALE GENOMIC DNA]</scope>
    <source>
        <strain evidence="2 3">Ro19</strain>
    </source>
</reference>
<dbReference type="EMBL" id="LLYA01000192">
    <property type="protein sequence ID" value="KRR18884.1"/>
    <property type="molecule type" value="Genomic_DNA"/>
</dbReference>
<dbReference type="Proteomes" id="UP000052023">
    <property type="component" value="Unassembled WGS sequence"/>
</dbReference>
<evidence type="ECO:0000313" key="3">
    <source>
        <dbReference type="Proteomes" id="UP000052023"/>
    </source>
</evidence>
<name>A0A0R3MF50_9BRAD</name>
<proteinExistence type="predicted"/>
<dbReference type="Gene3D" id="4.10.430.10">
    <property type="entry name" value="Histone-like protein H-NS, C-terminal domain"/>
    <property type="match status" value="1"/>
</dbReference>
<comment type="caution">
    <text evidence="2">The sequence shown here is derived from an EMBL/GenBank/DDBJ whole genome shotgun (WGS) entry which is preliminary data.</text>
</comment>
<dbReference type="SUPFAM" id="SSF81273">
    <property type="entry name" value="H-NS histone-like proteins"/>
    <property type="match status" value="1"/>
</dbReference>
<evidence type="ECO:0000313" key="2">
    <source>
        <dbReference type="EMBL" id="KRR18884.1"/>
    </source>
</evidence>
<evidence type="ECO:0000259" key="1">
    <source>
        <dbReference type="SMART" id="SM00528"/>
    </source>
</evidence>
<dbReference type="Pfam" id="PF00816">
    <property type="entry name" value="Histone_HNS"/>
    <property type="match status" value="1"/>
</dbReference>
<organism evidence="2 3">
    <name type="scientific">Bradyrhizobium retamae</name>
    <dbReference type="NCBI Taxonomy" id="1300035"/>
    <lineage>
        <taxon>Bacteria</taxon>
        <taxon>Pseudomonadati</taxon>
        <taxon>Pseudomonadota</taxon>
        <taxon>Alphaproteobacteria</taxon>
        <taxon>Hyphomicrobiales</taxon>
        <taxon>Nitrobacteraceae</taxon>
        <taxon>Bradyrhizobium</taxon>
    </lineage>
</organism>
<keyword evidence="3" id="KW-1185">Reference proteome</keyword>
<feature type="domain" description="DNA-binding protein H-NS-like C-terminal" evidence="1">
    <location>
        <begin position="54"/>
        <end position="99"/>
    </location>
</feature>
<protein>
    <submittedName>
        <fullName evidence="2">Histidinol phosphate phosphatase</fullName>
    </submittedName>
</protein>